<dbReference type="PANTHER" id="PTHR20932:SF8">
    <property type="entry name" value="LD22649P"/>
    <property type="match status" value="1"/>
</dbReference>
<organism evidence="3 4">
    <name type="scientific">Syphacia muris</name>
    <dbReference type="NCBI Taxonomy" id="451379"/>
    <lineage>
        <taxon>Eukaryota</taxon>
        <taxon>Metazoa</taxon>
        <taxon>Ecdysozoa</taxon>
        <taxon>Nematoda</taxon>
        <taxon>Chromadorea</taxon>
        <taxon>Rhabditida</taxon>
        <taxon>Spirurina</taxon>
        <taxon>Oxyuridomorpha</taxon>
        <taxon>Oxyuroidea</taxon>
        <taxon>Oxyuridae</taxon>
        <taxon>Syphacia</taxon>
    </lineage>
</organism>
<evidence type="ECO:0000313" key="3">
    <source>
        <dbReference type="Proteomes" id="UP000046393"/>
    </source>
</evidence>
<dbReference type="Pfam" id="PF01476">
    <property type="entry name" value="LysM"/>
    <property type="match status" value="1"/>
</dbReference>
<dbReference type="PANTHER" id="PTHR20932">
    <property type="entry name" value="LYSM AND PUTATIVE PEPTIDOGLYCAN-BINDING DOMAIN-CONTAINING PROTEIN"/>
    <property type="match status" value="1"/>
</dbReference>
<dbReference type="CDD" id="cd00118">
    <property type="entry name" value="LysM"/>
    <property type="match status" value="1"/>
</dbReference>
<dbReference type="SUPFAM" id="SSF54106">
    <property type="entry name" value="LysM domain"/>
    <property type="match status" value="1"/>
</dbReference>
<dbReference type="AlphaFoldDB" id="A0A0N5AHV3"/>
<keyword evidence="3" id="KW-1185">Reference proteome</keyword>
<sequence>MEEHDERTFLCGYQNSRGYGSTSSLQTSKKHYYTIVRHKVKPSDTLRGIVLMYNTSMSELKRMNRLWSNESLFLKEFIDVPIYSSNDGAAVVNTCPYNGSHVKKNQKEPVPESIEELFRRIDLTIKTTSKNVKKLEKKMSMEWESFDSSNQKSRNRHSLNSVHGYQSSS</sequence>
<dbReference type="Gene3D" id="3.10.350.10">
    <property type="entry name" value="LysM domain"/>
    <property type="match status" value="1"/>
</dbReference>
<proteinExistence type="predicted"/>
<protein>
    <submittedName>
        <fullName evidence="4">LysM domain-containing protein</fullName>
    </submittedName>
</protein>
<feature type="domain" description="LysM" evidence="2">
    <location>
        <begin position="36"/>
        <end position="80"/>
    </location>
</feature>
<feature type="compositionally biased region" description="Polar residues" evidence="1">
    <location>
        <begin position="146"/>
        <end position="169"/>
    </location>
</feature>
<dbReference type="InterPro" id="IPR036779">
    <property type="entry name" value="LysM_dom_sf"/>
</dbReference>
<evidence type="ECO:0000259" key="2">
    <source>
        <dbReference type="PROSITE" id="PS51782"/>
    </source>
</evidence>
<dbReference type="SMART" id="SM00257">
    <property type="entry name" value="LysM"/>
    <property type="match status" value="1"/>
</dbReference>
<dbReference type="STRING" id="451379.A0A0N5AHV3"/>
<dbReference type="PROSITE" id="PS51782">
    <property type="entry name" value="LYSM"/>
    <property type="match status" value="1"/>
</dbReference>
<dbReference type="WBParaSite" id="SMUV_0000396901-mRNA-1">
    <property type="protein sequence ID" value="SMUV_0000396901-mRNA-1"/>
    <property type="gene ID" value="SMUV_0000396901"/>
</dbReference>
<evidence type="ECO:0000313" key="4">
    <source>
        <dbReference type="WBParaSite" id="SMUV_0000396901-mRNA-1"/>
    </source>
</evidence>
<feature type="region of interest" description="Disordered" evidence="1">
    <location>
        <begin position="144"/>
        <end position="169"/>
    </location>
</feature>
<accession>A0A0N5AHV3</accession>
<evidence type="ECO:0000256" key="1">
    <source>
        <dbReference type="SAM" id="MobiDB-lite"/>
    </source>
</evidence>
<reference evidence="4" key="1">
    <citation type="submission" date="2017-02" db="UniProtKB">
        <authorList>
            <consortium name="WormBaseParasite"/>
        </authorList>
    </citation>
    <scope>IDENTIFICATION</scope>
</reference>
<dbReference type="InterPro" id="IPR018392">
    <property type="entry name" value="LysM"/>
</dbReference>
<name>A0A0N5AHV3_9BILA</name>
<dbReference type="Proteomes" id="UP000046393">
    <property type="component" value="Unplaced"/>
</dbReference>
<dbReference type="InterPro" id="IPR045030">
    <property type="entry name" value="LYSM1-4"/>
</dbReference>